<dbReference type="PANTHER" id="PTHR46177:SF1">
    <property type="entry name" value="INTEGRASE CATALYTIC DOMAIN-CONTAINING PROTEIN"/>
    <property type="match status" value="1"/>
</dbReference>
<evidence type="ECO:0000256" key="2">
    <source>
        <dbReference type="ARBA" id="ARBA00022679"/>
    </source>
</evidence>
<accession>A0A0C9V861</accession>
<dbReference type="PANTHER" id="PTHR46177">
    <property type="entry name" value="INTEGRASE CATALYTIC DOMAIN-CONTAINING PROTEIN"/>
    <property type="match status" value="1"/>
</dbReference>
<proteinExistence type="predicted"/>
<evidence type="ECO:0000313" key="7">
    <source>
        <dbReference type="Proteomes" id="UP000054279"/>
    </source>
</evidence>
<dbReference type="Gene3D" id="3.20.200.10">
    <property type="entry name" value="MHCK/EF2 kinase"/>
    <property type="match status" value="1"/>
</dbReference>
<dbReference type="Proteomes" id="UP000054279">
    <property type="component" value="Unassembled WGS sequence"/>
</dbReference>
<reference evidence="6 7" key="1">
    <citation type="submission" date="2014-06" db="EMBL/GenBank/DDBJ databases">
        <title>Evolutionary Origins and Diversification of the Mycorrhizal Mutualists.</title>
        <authorList>
            <consortium name="DOE Joint Genome Institute"/>
            <consortium name="Mycorrhizal Genomics Consortium"/>
            <person name="Kohler A."/>
            <person name="Kuo A."/>
            <person name="Nagy L.G."/>
            <person name="Floudas D."/>
            <person name="Copeland A."/>
            <person name="Barry K.W."/>
            <person name="Cichocki N."/>
            <person name="Veneault-Fourrey C."/>
            <person name="LaButti K."/>
            <person name="Lindquist E.A."/>
            <person name="Lipzen A."/>
            <person name="Lundell T."/>
            <person name="Morin E."/>
            <person name="Murat C."/>
            <person name="Riley R."/>
            <person name="Ohm R."/>
            <person name="Sun H."/>
            <person name="Tunlid A."/>
            <person name="Henrissat B."/>
            <person name="Grigoriev I.V."/>
            <person name="Hibbett D.S."/>
            <person name="Martin F."/>
        </authorList>
    </citation>
    <scope>NUCLEOTIDE SEQUENCE [LARGE SCALE GENOMIC DNA]</scope>
    <source>
        <strain evidence="6 7">SS14</strain>
    </source>
</reference>
<dbReference type="GO" id="GO:0005524">
    <property type="term" value="F:ATP binding"/>
    <property type="evidence" value="ECO:0007669"/>
    <property type="project" value="InterPro"/>
</dbReference>
<dbReference type="PROSITE" id="PS51158">
    <property type="entry name" value="ALPHA_KINASE"/>
    <property type="match status" value="1"/>
</dbReference>
<keyword evidence="7" id="KW-1185">Reference proteome</keyword>
<keyword evidence="2" id="KW-0808">Transferase</keyword>
<organism evidence="6 7">
    <name type="scientific">Sphaerobolus stellatus (strain SS14)</name>
    <dbReference type="NCBI Taxonomy" id="990650"/>
    <lineage>
        <taxon>Eukaryota</taxon>
        <taxon>Fungi</taxon>
        <taxon>Dikarya</taxon>
        <taxon>Basidiomycota</taxon>
        <taxon>Agaricomycotina</taxon>
        <taxon>Agaricomycetes</taxon>
        <taxon>Phallomycetidae</taxon>
        <taxon>Geastrales</taxon>
        <taxon>Sphaerobolaceae</taxon>
        <taxon>Sphaerobolus</taxon>
    </lineage>
</organism>
<evidence type="ECO:0000259" key="5">
    <source>
        <dbReference type="PROSITE" id="PS51158"/>
    </source>
</evidence>
<dbReference type="OrthoDB" id="5392716at2759"/>
<feature type="compositionally biased region" description="Acidic residues" evidence="4">
    <location>
        <begin position="45"/>
        <end position="58"/>
    </location>
</feature>
<evidence type="ECO:0000256" key="4">
    <source>
        <dbReference type="SAM" id="MobiDB-lite"/>
    </source>
</evidence>
<feature type="compositionally biased region" description="Basic and acidic residues" evidence="4">
    <location>
        <begin position="59"/>
        <end position="72"/>
    </location>
</feature>
<keyword evidence="3" id="KW-0418">Kinase</keyword>
<keyword evidence="1" id="KW-0723">Serine/threonine-protein kinase</keyword>
<gene>
    <name evidence="6" type="ORF">M422DRAFT_253393</name>
</gene>
<evidence type="ECO:0000256" key="3">
    <source>
        <dbReference type="ARBA" id="ARBA00022777"/>
    </source>
</evidence>
<evidence type="ECO:0000256" key="1">
    <source>
        <dbReference type="ARBA" id="ARBA00022527"/>
    </source>
</evidence>
<protein>
    <recommendedName>
        <fullName evidence="5">Alpha-type protein kinase domain-containing protein</fullName>
    </recommendedName>
</protein>
<feature type="region of interest" description="Disordered" evidence="4">
    <location>
        <begin position="43"/>
        <end position="98"/>
    </location>
</feature>
<dbReference type="AlphaFoldDB" id="A0A0C9V861"/>
<dbReference type="HOGENOM" id="CLU_039761_0_0_1"/>
<feature type="domain" description="Alpha-type protein kinase" evidence="5">
    <location>
        <begin position="1"/>
        <end position="44"/>
    </location>
</feature>
<dbReference type="GO" id="GO:0004674">
    <property type="term" value="F:protein serine/threonine kinase activity"/>
    <property type="evidence" value="ECO:0007669"/>
    <property type="project" value="UniProtKB-KW"/>
</dbReference>
<name>A0A0C9V861_SPHS4</name>
<sequence length="487" mass="54585">MNPKQSKISDGDSGIGDFGQEGIGAFIEKHTCTPMCIELGLAVEEGADEENETEDEDNVKELRQTHSQDSRGKGTQGTQRSTRFMGRNGYNNGQAPPPEELKKRLLEYAVEQLPLKQRLLRLAKDLSYHIKESTLKKLHREFDIPSARKFKLSIEETQQLVIDKVSHDVMGRSGPEKIRTKIAGILRCIVREIMHANWEDKFDKCFPRRRKKKLRGQLDALGPWYELNGDGHEKLDHKALQMGGVSIPAYGFQDKWSGAPLHLVVPNDHLAAAIGHVYLDLIEDYKLIPIQATFDKGSETAYTGGFQIALRKEFAPELTLEEFPAFVTLKSTDNIVIEGFWRWLREDSGINLYVVIKMGHTSGIFKAGNQLHAFSTLPLAMAADCAESNKLLPSGITPKEAYTNPESYGGTFMGIPLTNPCIIPALRDTLPITREEAFQWVSQSFKAVAEVAYIEIGSPKKSILTGWKIFSSMLPILEKYDPLVLDL</sequence>
<evidence type="ECO:0000313" key="6">
    <source>
        <dbReference type="EMBL" id="KIJ43199.1"/>
    </source>
</evidence>
<dbReference type="InterPro" id="IPR004166">
    <property type="entry name" value="a-kinase_dom"/>
</dbReference>
<dbReference type="EMBL" id="KN837124">
    <property type="protein sequence ID" value="KIJ43199.1"/>
    <property type="molecule type" value="Genomic_DNA"/>
</dbReference>